<evidence type="ECO:0000313" key="2">
    <source>
        <dbReference type="EMBL" id="KOM25882.1"/>
    </source>
</evidence>
<dbReference type="Gramene" id="KOM25882">
    <property type="protein sequence ID" value="KOM25882"/>
    <property type="gene ID" value="LR48_Vigan205s001900"/>
</dbReference>
<name>A0A0L9T5N0_PHAAN</name>
<protein>
    <submittedName>
        <fullName evidence="2">Uncharacterized protein</fullName>
    </submittedName>
</protein>
<accession>A0A0L9T5N0</accession>
<sequence>MFDVGMASSSGKRFKTTTSKKKGKEPDQPYSSKFLSRKHECYFNVVQDRRLLMERKDGLIPNFAPQFGEQLENRNLGRLATYLSPANIAVVKEFYTNARRFLDTECDGEQCQFALNMEEGADFGDVESVLWMASSSGKRFKTTTSKKKGKEPDQPYSSKFLSRKHECYFNVVQDRRLLMERKDGLIPNFAPQFGEQLENRNLGRLATYLSPANIAVVKEFYTNARRLGDHPAEDYLSYVRGHAI</sequence>
<dbReference type="EMBL" id="KQ258294">
    <property type="protein sequence ID" value="KOM25882.1"/>
    <property type="molecule type" value="Genomic_DNA"/>
</dbReference>
<proteinExistence type="predicted"/>
<evidence type="ECO:0000256" key="1">
    <source>
        <dbReference type="SAM" id="MobiDB-lite"/>
    </source>
</evidence>
<evidence type="ECO:0000313" key="3">
    <source>
        <dbReference type="Proteomes" id="UP000053144"/>
    </source>
</evidence>
<gene>
    <name evidence="2" type="ORF">LR48_Vigan205s001900</name>
</gene>
<reference evidence="3" key="1">
    <citation type="journal article" date="2015" name="Proc. Natl. Acad. Sci. U.S.A.">
        <title>Genome sequencing of adzuki bean (Vigna angularis) provides insight into high starch and low fat accumulation and domestication.</title>
        <authorList>
            <person name="Yang K."/>
            <person name="Tian Z."/>
            <person name="Chen C."/>
            <person name="Luo L."/>
            <person name="Zhao B."/>
            <person name="Wang Z."/>
            <person name="Yu L."/>
            <person name="Li Y."/>
            <person name="Sun Y."/>
            <person name="Li W."/>
            <person name="Chen Y."/>
            <person name="Li Y."/>
            <person name="Zhang Y."/>
            <person name="Ai D."/>
            <person name="Zhao J."/>
            <person name="Shang C."/>
            <person name="Ma Y."/>
            <person name="Wu B."/>
            <person name="Wang M."/>
            <person name="Gao L."/>
            <person name="Sun D."/>
            <person name="Zhang P."/>
            <person name="Guo F."/>
            <person name="Wang W."/>
            <person name="Li Y."/>
            <person name="Wang J."/>
            <person name="Varshney R.K."/>
            <person name="Wang J."/>
            <person name="Ling H.Q."/>
            <person name="Wan P."/>
        </authorList>
    </citation>
    <scope>NUCLEOTIDE SEQUENCE</scope>
    <source>
        <strain evidence="3">cv. Jingnong 6</strain>
    </source>
</reference>
<feature type="region of interest" description="Disordered" evidence="1">
    <location>
        <begin position="1"/>
        <end position="32"/>
    </location>
</feature>
<dbReference type="Proteomes" id="UP000053144">
    <property type="component" value="Unassembled WGS sequence"/>
</dbReference>
<feature type="compositionally biased region" description="Basic residues" evidence="1">
    <location>
        <begin position="12"/>
        <end position="23"/>
    </location>
</feature>
<dbReference type="AlphaFoldDB" id="A0A0L9T5N0"/>
<organism evidence="2 3">
    <name type="scientific">Phaseolus angularis</name>
    <name type="common">Azuki bean</name>
    <name type="synonym">Vigna angularis</name>
    <dbReference type="NCBI Taxonomy" id="3914"/>
    <lineage>
        <taxon>Eukaryota</taxon>
        <taxon>Viridiplantae</taxon>
        <taxon>Streptophyta</taxon>
        <taxon>Embryophyta</taxon>
        <taxon>Tracheophyta</taxon>
        <taxon>Spermatophyta</taxon>
        <taxon>Magnoliopsida</taxon>
        <taxon>eudicotyledons</taxon>
        <taxon>Gunneridae</taxon>
        <taxon>Pentapetalae</taxon>
        <taxon>rosids</taxon>
        <taxon>fabids</taxon>
        <taxon>Fabales</taxon>
        <taxon>Fabaceae</taxon>
        <taxon>Papilionoideae</taxon>
        <taxon>50 kb inversion clade</taxon>
        <taxon>NPAAA clade</taxon>
        <taxon>indigoferoid/millettioid clade</taxon>
        <taxon>Phaseoleae</taxon>
        <taxon>Vigna</taxon>
    </lineage>
</organism>